<dbReference type="PANTHER" id="PTHR47633">
    <property type="entry name" value="IMMUNOGLOBULIN"/>
    <property type="match status" value="1"/>
</dbReference>
<dbReference type="InterPro" id="IPR036179">
    <property type="entry name" value="Ig-like_dom_sf"/>
</dbReference>
<dbReference type="SUPFAM" id="SSF48726">
    <property type="entry name" value="Immunoglobulin"/>
    <property type="match status" value="3"/>
</dbReference>
<dbReference type="FunFam" id="2.60.40.10:FF:000022">
    <property type="entry name" value="Cardiac titin"/>
    <property type="match status" value="2"/>
</dbReference>
<protein>
    <recommendedName>
        <fullName evidence="2">Ig-like domain-containing protein</fullName>
    </recommendedName>
</protein>
<evidence type="ECO:0000256" key="1">
    <source>
        <dbReference type="SAM" id="SignalP"/>
    </source>
</evidence>
<dbReference type="Pfam" id="PF07679">
    <property type="entry name" value="I-set"/>
    <property type="match status" value="3"/>
</dbReference>
<feature type="domain" description="Ig-like" evidence="2">
    <location>
        <begin position="152"/>
        <end position="298"/>
    </location>
</feature>
<dbReference type="InterPro" id="IPR013098">
    <property type="entry name" value="Ig_I-set"/>
</dbReference>
<dbReference type="InterPro" id="IPR003598">
    <property type="entry name" value="Ig_sub2"/>
</dbReference>
<dbReference type="InterPro" id="IPR003599">
    <property type="entry name" value="Ig_sub"/>
</dbReference>
<dbReference type="AlphaFoldDB" id="A0A3B3UXV2"/>
<evidence type="ECO:0000313" key="4">
    <source>
        <dbReference type="Proteomes" id="UP000261500"/>
    </source>
</evidence>
<dbReference type="PROSITE" id="PS50835">
    <property type="entry name" value="IG_LIKE"/>
    <property type="match status" value="2"/>
</dbReference>
<organism evidence="3 4">
    <name type="scientific">Poecilia latipinna</name>
    <name type="common">sailfin molly</name>
    <dbReference type="NCBI Taxonomy" id="48699"/>
    <lineage>
        <taxon>Eukaryota</taxon>
        <taxon>Metazoa</taxon>
        <taxon>Chordata</taxon>
        <taxon>Craniata</taxon>
        <taxon>Vertebrata</taxon>
        <taxon>Euteleostomi</taxon>
        <taxon>Actinopterygii</taxon>
        <taxon>Neopterygii</taxon>
        <taxon>Teleostei</taxon>
        <taxon>Neoteleostei</taxon>
        <taxon>Acanthomorphata</taxon>
        <taxon>Ovalentaria</taxon>
        <taxon>Atherinomorphae</taxon>
        <taxon>Cyprinodontiformes</taxon>
        <taxon>Poeciliidae</taxon>
        <taxon>Poeciliinae</taxon>
        <taxon>Poecilia</taxon>
    </lineage>
</organism>
<keyword evidence="4" id="KW-1185">Reference proteome</keyword>
<reference evidence="3" key="1">
    <citation type="submission" date="2025-08" db="UniProtKB">
        <authorList>
            <consortium name="Ensembl"/>
        </authorList>
    </citation>
    <scope>IDENTIFICATION</scope>
</reference>
<feature type="signal peptide" evidence="1">
    <location>
        <begin position="1"/>
        <end position="17"/>
    </location>
</feature>
<accession>A0A3B3UXV2</accession>
<evidence type="ECO:0000259" key="2">
    <source>
        <dbReference type="PROSITE" id="PS50835"/>
    </source>
</evidence>
<proteinExistence type="predicted"/>
<dbReference type="SMART" id="SM00409">
    <property type="entry name" value="IG"/>
    <property type="match status" value="2"/>
</dbReference>
<dbReference type="Gene3D" id="2.60.40.10">
    <property type="entry name" value="Immunoglobulins"/>
    <property type="match status" value="3"/>
</dbReference>
<evidence type="ECO:0000313" key="3">
    <source>
        <dbReference type="Ensembl" id="ENSPLAP00000017502.1"/>
    </source>
</evidence>
<feature type="chain" id="PRO_5017461346" description="Ig-like domain-containing protein" evidence="1">
    <location>
        <begin position="18"/>
        <end position="304"/>
    </location>
</feature>
<dbReference type="Ensembl" id="ENSPLAT00000031478.1">
    <property type="protein sequence ID" value="ENSPLAP00000017502.1"/>
    <property type="gene ID" value="ENSPLAG00000000466.1"/>
</dbReference>
<keyword evidence="1" id="KW-0732">Signal</keyword>
<reference evidence="3" key="2">
    <citation type="submission" date="2025-09" db="UniProtKB">
        <authorList>
            <consortium name="Ensembl"/>
        </authorList>
    </citation>
    <scope>IDENTIFICATION</scope>
</reference>
<dbReference type="Proteomes" id="UP000261500">
    <property type="component" value="Unplaced"/>
</dbReference>
<dbReference type="SMART" id="SM00408">
    <property type="entry name" value="IGc2"/>
    <property type="match status" value="2"/>
</dbReference>
<feature type="domain" description="Ig-like" evidence="2">
    <location>
        <begin position="34"/>
        <end position="148"/>
    </location>
</feature>
<sequence length="304" mass="32860">MPVVRAAALWLLLKVCSERDLHDSLCLVQKILPPSIRKDLQTVEAVKGAAAQLECEIPPSFSKRIESVTAVLGNAVKLQGTIKGSAPITVKWMKDSEILRDDDPNIKMVFENNVASLSITAVAINHGGKYSCQAENQAGQQKCEATLTVQEPARIVEPAESISVTAGDSATLECTISGSPELKVKWFKDGKEMIRFSSQAVNCFSVSEPPCILEKPESMNVLPGSKVQFNVLLCGTPPLNIKWFKNKKEILSSADCSVIKDNTSSSLELFFAKSSDSGDYVCEIQNDVGSTSCQATLFVKGSLS</sequence>
<dbReference type="GeneTree" id="ENSGT01110000267173"/>
<dbReference type="InterPro" id="IPR007110">
    <property type="entry name" value="Ig-like_dom"/>
</dbReference>
<name>A0A3B3UXV2_9TELE</name>
<dbReference type="InterPro" id="IPR013783">
    <property type="entry name" value="Ig-like_fold"/>
</dbReference>
<dbReference type="STRING" id="48699.ENSPLAP00000017502"/>